<evidence type="ECO:0000259" key="9">
    <source>
        <dbReference type="SMART" id="SM00977"/>
    </source>
</evidence>
<evidence type="ECO:0000313" key="10">
    <source>
        <dbReference type="EMBL" id="MFD2611530.1"/>
    </source>
</evidence>
<keyword evidence="2 8" id="KW-0963">Cytoplasm</keyword>
<comment type="similarity">
    <text evidence="8">Belongs to the tRNA(Ile)-lysidine synthase family.</text>
</comment>
<accession>A0ABW5P964</accession>
<dbReference type="InterPro" id="IPR014729">
    <property type="entry name" value="Rossmann-like_a/b/a_fold"/>
</dbReference>
<evidence type="ECO:0000256" key="6">
    <source>
        <dbReference type="ARBA" id="ARBA00022840"/>
    </source>
</evidence>
<dbReference type="CDD" id="cd01992">
    <property type="entry name" value="TilS_N"/>
    <property type="match status" value="1"/>
</dbReference>
<dbReference type="Pfam" id="PF11734">
    <property type="entry name" value="TilS_C"/>
    <property type="match status" value="1"/>
</dbReference>
<comment type="subcellular location">
    <subcellularLocation>
        <location evidence="1 8">Cytoplasm</location>
    </subcellularLocation>
</comment>
<keyword evidence="3 8" id="KW-0436">Ligase</keyword>
<evidence type="ECO:0000256" key="4">
    <source>
        <dbReference type="ARBA" id="ARBA00022694"/>
    </source>
</evidence>
<evidence type="ECO:0000313" key="11">
    <source>
        <dbReference type="Proteomes" id="UP001597541"/>
    </source>
</evidence>
<comment type="domain">
    <text evidence="8">The N-terminal region contains the highly conserved SGGXDS motif, predicted to be a P-loop motif involved in ATP binding.</text>
</comment>
<evidence type="ECO:0000256" key="2">
    <source>
        <dbReference type="ARBA" id="ARBA00022490"/>
    </source>
</evidence>
<dbReference type="InterPro" id="IPR012795">
    <property type="entry name" value="tRNA_Ile_lys_synt_N"/>
</dbReference>
<dbReference type="RefSeq" id="WP_377600292.1">
    <property type="nucleotide sequence ID" value="NZ_JBHUME010000003.1"/>
</dbReference>
<dbReference type="Pfam" id="PF01171">
    <property type="entry name" value="ATP_bind_3"/>
    <property type="match status" value="1"/>
</dbReference>
<dbReference type="GO" id="GO:0032267">
    <property type="term" value="F:tRNA(Ile)-lysidine synthase activity"/>
    <property type="evidence" value="ECO:0007669"/>
    <property type="project" value="UniProtKB-EC"/>
</dbReference>
<protein>
    <recommendedName>
        <fullName evidence="8">tRNA(Ile)-lysidine synthase</fullName>
        <ecNumber evidence="8">6.3.4.19</ecNumber>
    </recommendedName>
    <alternativeName>
        <fullName evidence="8">tRNA(Ile)-2-lysyl-cytidine synthase</fullName>
    </alternativeName>
    <alternativeName>
        <fullName evidence="8">tRNA(Ile)-lysidine synthetase</fullName>
    </alternativeName>
</protein>
<keyword evidence="6 8" id="KW-0067">ATP-binding</keyword>
<dbReference type="HAMAP" id="MF_01161">
    <property type="entry name" value="tRNA_Ile_lys_synt"/>
    <property type="match status" value="1"/>
</dbReference>
<dbReference type="NCBIfam" id="TIGR02432">
    <property type="entry name" value="lysidine_TilS_N"/>
    <property type="match status" value="1"/>
</dbReference>
<evidence type="ECO:0000256" key="3">
    <source>
        <dbReference type="ARBA" id="ARBA00022598"/>
    </source>
</evidence>
<dbReference type="Gene3D" id="1.20.59.20">
    <property type="match status" value="1"/>
</dbReference>
<dbReference type="InterPro" id="IPR012796">
    <property type="entry name" value="Lysidine-tRNA-synth_C"/>
</dbReference>
<dbReference type="Proteomes" id="UP001597541">
    <property type="component" value="Unassembled WGS sequence"/>
</dbReference>
<dbReference type="SUPFAM" id="SSF56037">
    <property type="entry name" value="PheT/TilS domain"/>
    <property type="match status" value="1"/>
</dbReference>
<reference evidence="11" key="1">
    <citation type="journal article" date="2019" name="Int. J. Syst. Evol. Microbiol.">
        <title>The Global Catalogue of Microorganisms (GCM) 10K type strain sequencing project: providing services to taxonomists for standard genome sequencing and annotation.</title>
        <authorList>
            <consortium name="The Broad Institute Genomics Platform"/>
            <consortium name="The Broad Institute Genome Sequencing Center for Infectious Disease"/>
            <person name="Wu L."/>
            <person name="Ma J."/>
        </authorList>
    </citation>
    <scope>NUCLEOTIDE SEQUENCE [LARGE SCALE GENOMIC DNA]</scope>
    <source>
        <strain evidence="11">KCTC 3950</strain>
    </source>
</reference>
<feature type="domain" description="Lysidine-tRNA(Ile) synthetase C-terminal" evidence="9">
    <location>
        <begin position="390"/>
        <end position="463"/>
    </location>
</feature>
<evidence type="ECO:0000256" key="8">
    <source>
        <dbReference type="HAMAP-Rule" id="MF_01161"/>
    </source>
</evidence>
<dbReference type="SMART" id="SM00977">
    <property type="entry name" value="TilS_C"/>
    <property type="match status" value="1"/>
</dbReference>
<dbReference type="PANTHER" id="PTHR43033:SF1">
    <property type="entry name" value="TRNA(ILE)-LYSIDINE SYNTHASE-RELATED"/>
    <property type="match status" value="1"/>
</dbReference>
<dbReference type="SUPFAM" id="SSF52402">
    <property type="entry name" value="Adenine nucleotide alpha hydrolases-like"/>
    <property type="match status" value="1"/>
</dbReference>
<name>A0ABW5P964_9BACL</name>
<feature type="binding site" evidence="8">
    <location>
        <begin position="29"/>
        <end position="34"/>
    </location>
    <ligand>
        <name>ATP</name>
        <dbReference type="ChEBI" id="CHEBI:30616"/>
    </ligand>
</feature>
<gene>
    <name evidence="8 10" type="primary">tilS</name>
    <name evidence="10" type="ORF">ACFSUF_03735</name>
</gene>
<comment type="caution">
    <text evidence="10">The sequence shown here is derived from an EMBL/GenBank/DDBJ whole genome shotgun (WGS) entry which is preliminary data.</text>
</comment>
<dbReference type="Gene3D" id="3.40.50.620">
    <property type="entry name" value="HUPs"/>
    <property type="match status" value="1"/>
</dbReference>
<comment type="function">
    <text evidence="8">Ligates lysine onto the cytidine present at position 34 of the AUA codon-specific tRNA(Ile) that contains the anticodon CAU, in an ATP-dependent manner. Cytidine is converted to lysidine, thus changing the amino acid specificity of the tRNA from methionine to isoleucine.</text>
</comment>
<dbReference type="EMBL" id="JBHUME010000003">
    <property type="protein sequence ID" value="MFD2611530.1"/>
    <property type="molecule type" value="Genomic_DNA"/>
</dbReference>
<sequence length="477" mass="53931">MEGLLRKVDNIIREEGLACEGQALLVAVSGGPDSVALLHLLHRLSAAWKFRLYAAHVNHQFRGSESDEEEDFVRKIAEDLGVPCETVRINVPAYIEESGLNLQTAARQKRYEFLHKTAVAFGASAIVTAHHADDQAETVLMRIIRGTGSGGLAGIPIRRREKNVELIRPLLRIYKSEILQYLQNLRIPYRNDSSNELRKYTRNRIRLDVLPYLSRLNPHLPDSLNRLAETAAAEEEYMEGETLAVYERIVRHEGDRFTFSGRDFASLHLALQRRVIKLILSYLAPGGDVSDFQKIEGIRHAVTLNRTSSIRIDLDRMIEFKKEYDRCSLGPPADSSPASYAYEVLQAPFRLEIPEFTSWLSGSLIPGSEPAYGHSALQAHFDAEEIVFPLMVRNRRSGDRMQIAGLNGSKKVKDIFIDDKIYPVIRDEIPIILDGNHNILWIPGIRVSGLAQVRPDTARTLSLTLEKSGQVREWKHK</sequence>
<evidence type="ECO:0000256" key="1">
    <source>
        <dbReference type="ARBA" id="ARBA00004496"/>
    </source>
</evidence>
<dbReference type="NCBIfam" id="TIGR02433">
    <property type="entry name" value="lysidine_TilS_C"/>
    <property type="match status" value="1"/>
</dbReference>
<dbReference type="InterPro" id="IPR011063">
    <property type="entry name" value="TilS/TtcA_N"/>
</dbReference>
<evidence type="ECO:0000256" key="5">
    <source>
        <dbReference type="ARBA" id="ARBA00022741"/>
    </source>
</evidence>
<dbReference type="PANTHER" id="PTHR43033">
    <property type="entry name" value="TRNA(ILE)-LYSIDINE SYNTHASE-RELATED"/>
    <property type="match status" value="1"/>
</dbReference>
<dbReference type="EC" id="6.3.4.19" evidence="8"/>
<evidence type="ECO:0000256" key="7">
    <source>
        <dbReference type="ARBA" id="ARBA00048539"/>
    </source>
</evidence>
<proteinExistence type="inferred from homology"/>
<dbReference type="SUPFAM" id="SSF82829">
    <property type="entry name" value="MesJ substrate recognition domain-like"/>
    <property type="match status" value="1"/>
</dbReference>
<keyword evidence="4 8" id="KW-0819">tRNA processing</keyword>
<keyword evidence="11" id="KW-1185">Reference proteome</keyword>
<organism evidence="10 11">
    <name type="scientific">Paenibacillus gansuensis</name>
    <dbReference type="NCBI Taxonomy" id="306542"/>
    <lineage>
        <taxon>Bacteria</taxon>
        <taxon>Bacillati</taxon>
        <taxon>Bacillota</taxon>
        <taxon>Bacilli</taxon>
        <taxon>Bacillales</taxon>
        <taxon>Paenibacillaceae</taxon>
        <taxon>Paenibacillus</taxon>
    </lineage>
</organism>
<dbReference type="InterPro" id="IPR012094">
    <property type="entry name" value="tRNA_Ile_lys_synt"/>
</dbReference>
<comment type="catalytic activity">
    <reaction evidence="7 8">
        <text>cytidine(34) in tRNA(Ile2) + L-lysine + ATP = lysidine(34) in tRNA(Ile2) + AMP + diphosphate + H(+)</text>
        <dbReference type="Rhea" id="RHEA:43744"/>
        <dbReference type="Rhea" id="RHEA-COMP:10625"/>
        <dbReference type="Rhea" id="RHEA-COMP:10670"/>
        <dbReference type="ChEBI" id="CHEBI:15378"/>
        <dbReference type="ChEBI" id="CHEBI:30616"/>
        <dbReference type="ChEBI" id="CHEBI:32551"/>
        <dbReference type="ChEBI" id="CHEBI:33019"/>
        <dbReference type="ChEBI" id="CHEBI:82748"/>
        <dbReference type="ChEBI" id="CHEBI:83665"/>
        <dbReference type="ChEBI" id="CHEBI:456215"/>
        <dbReference type="EC" id="6.3.4.19"/>
    </reaction>
</comment>
<keyword evidence="5 8" id="KW-0547">Nucleotide-binding</keyword>